<dbReference type="Proteomes" id="UP001331761">
    <property type="component" value="Unassembled WGS sequence"/>
</dbReference>
<reference evidence="3 4" key="1">
    <citation type="submission" date="2019-10" db="EMBL/GenBank/DDBJ databases">
        <title>Assembly and Annotation for the nematode Trichostrongylus colubriformis.</title>
        <authorList>
            <person name="Martin J."/>
        </authorList>
    </citation>
    <scope>NUCLEOTIDE SEQUENCE [LARGE SCALE GENOMIC DNA]</scope>
    <source>
        <strain evidence="3">G859</strain>
        <tissue evidence="3">Whole worm</tissue>
    </source>
</reference>
<dbReference type="AlphaFoldDB" id="A0AAN8FBW6"/>
<protein>
    <recommendedName>
        <fullName evidence="2">Teneurin-like YD-shell domain-containing protein</fullName>
    </recommendedName>
</protein>
<accession>A0AAN8FBW6</accession>
<evidence type="ECO:0000259" key="2">
    <source>
        <dbReference type="Pfam" id="PF25023"/>
    </source>
</evidence>
<organism evidence="3 4">
    <name type="scientific">Trichostrongylus colubriformis</name>
    <name type="common">Black scour worm</name>
    <dbReference type="NCBI Taxonomy" id="6319"/>
    <lineage>
        <taxon>Eukaryota</taxon>
        <taxon>Metazoa</taxon>
        <taxon>Ecdysozoa</taxon>
        <taxon>Nematoda</taxon>
        <taxon>Chromadorea</taxon>
        <taxon>Rhabditida</taxon>
        <taxon>Rhabditina</taxon>
        <taxon>Rhabditomorpha</taxon>
        <taxon>Strongyloidea</taxon>
        <taxon>Trichostrongylidae</taxon>
        <taxon>Trichostrongylus</taxon>
    </lineage>
</organism>
<evidence type="ECO:0000313" key="3">
    <source>
        <dbReference type="EMBL" id="KAK5973284.1"/>
    </source>
</evidence>
<feature type="domain" description="Teneurin-like YD-shell" evidence="2">
    <location>
        <begin position="186"/>
        <end position="242"/>
    </location>
</feature>
<gene>
    <name evidence="3" type="ORF">GCK32_003924</name>
</gene>
<comment type="caution">
    <text evidence="3">The sequence shown here is derived from an EMBL/GenBank/DDBJ whole genome shotgun (WGS) entry which is preliminary data.</text>
</comment>
<proteinExistence type="predicted"/>
<sequence>MMHETSLDVYRQPISLKIVIGDVRLSLMSVRDTVGRAVMSAWRTIAGDFRETRSLDAQGRLEAYEMNGKERWLFKYNNDSCMMLMNDVAYEWHAGGVPKKAGRVGYTVDSNGWTIKIGINHSYLVERLVSVDLSSEVTFELDGCGRLILARGPSIDMKLDYDYHNPLIPITTGARDYLGMCLENPASKRRIHRDPLGRIVADTKPAFWTPLGLRGVVDIPELSVVIMPHALPYDTLIGGYMSFGPSHIARIRFDDIIRSVDPFAIEPVDMTPLIPTDLKTWFRLAGPSSSLLPIADLRLHCRQHVCARSDASFPSHLRVFSQGPSLASSDLLDETFTSMYPSKDVAFTVEDSGFHELVVLTPNGKTTTVESLPGLSANESALIKSVIGPGHETGWRVLGTSWERHLVRPDSVPDTLTSASLPHFTLVVSRNAAEFRNGKTKIFVHFASDAETVNKALMEDPRRKEGPAVWRAERRRVKRGESRQQWTRNGGARQSMRLNQIFKKANP</sequence>
<evidence type="ECO:0000256" key="1">
    <source>
        <dbReference type="ARBA" id="ARBA00022737"/>
    </source>
</evidence>
<dbReference type="Pfam" id="PF25023">
    <property type="entry name" value="TEN_YD-shell"/>
    <property type="match status" value="2"/>
</dbReference>
<dbReference type="InterPro" id="IPR056823">
    <property type="entry name" value="TEN-like_YD-shell"/>
</dbReference>
<keyword evidence="4" id="KW-1185">Reference proteome</keyword>
<feature type="domain" description="Teneurin-like YD-shell" evidence="2">
    <location>
        <begin position="4"/>
        <end position="163"/>
    </location>
</feature>
<dbReference type="EMBL" id="WIXE01015669">
    <property type="protein sequence ID" value="KAK5973284.1"/>
    <property type="molecule type" value="Genomic_DNA"/>
</dbReference>
<keyword evidence="1" id="KW-0677">Repeat</keyword>
<evidence type="ECO:0000313" key="4">
    <source>
        <dbReference type="Proteomes" id="UP001331761"/>
    </source>
</evidence>
<name>A0AAN8FBW6_TRICO</name>